<dbReference type="EMBL" id="JBFOLJ010000008">
    <property type="protein sequence ID" value="KAL2514536.1"/>
    <property type="molecule type" value="Genomic_DNA"/>
</dbReference>
<reference evidence="4" key="1">
    <citation type="submission" date="2024-07" db="EMBL/GenBank/DDBJ databases">
        <title>Two chromosome-level genome assemblies of Korean endemic species Abeliophyllum distichum and Forsythia ovata (Oleaceae).</title>
        <authorList>
            <person name="Jang H."/>
        </authorList>
    </citation>
    <scope>NUCLEOTIDE SEQUENCE [LARGE SCALE GENOMIC DNA]</scope>
</reference>
<comment type="caution">
    <text evidence="3">The sequence shown here is derived from an EMBL/GenBank/DDBJ whole genome shotgun (WGS) entry which is preliminary data.</text>
</comment>
<dbReference type="Proteomes" id="UP001604277">
    <property type="component" value="Unassembled WGS sequence"/>
</dbReference>
<gene>
    <name evidence="3" type="ORF">Fot_28507</name>
</gene>
<evidence type="ECO:0000256" key="1">
    <source>
        <dbReference type="SAM" id="Phobius"/>
    </source>
</evidence>
<protein>
    <submittedName>
        <fullName evidence="3">Endoglucanase</fullName>
    </submittedName>
</protein>
<feature type="chain" id="PRO_5044781296" evidence="2">
    <location>
        <begin position="24"/>
        <end position="132"/>
    </location>
</feature>
<evidence type="ECO:0000256" key="2">
    <source>
        <dbReference type="SAM" id="SignalP"/>
    </source>
</evidence>
<dbReference type="AlphaFoldDB" id="A0ABD1TP86"/>
<sequence>MKLCRLVLHVGGLLRLILSKVGSRDTSGQTPNDHYCWMCPEDIDYERTVAECHSCLNIVDLDLMKQAKLWFEDIIESTEIELPFSAWAFSSTVLFGIILIFYVDIIVEESNPDLDICDQSRAVNLNHRTTNV</sequence>
<evidence type="ECO:0000313" key="3">
    <source>
        <dbReference type="EMBL" id="KAL2514536.1"/>
    </source>
</evidence>
<keyword evidence="4" id="KW-1185">Reference proteome</keyword>
<keyword evidence="1" id="KW-0812">Transmembrane</keyword>
<feature type="signal peptide" evidence="2">
    <location>
        <begin position="1"/>
        <end position="23"/>
    </location>
</feature>
<feature type="transmembrane region" description="Helical" evidence="1">
    <location>
        <begin position="84"/>
        <end position="103"/>
    </location>
</feature>
<keyword evidence="2" id="KW-0732">Signal</keyword>
<name>A0ABD1TP86_9LAMI</name>
<keyword evidence="1" id="KW-0472">Membrane</keyword>
<organism evidence="3 4">
    <name type="scientific">Forsythia ovata</name>
    <dbReference type="NCBI Taxonomy" id="205694"/>
    <lineage>
        <taxon>Eukaryota</taxon>
        <taxon>Viridiplantae</taxon>
        <taxon>Streptophyta</taxon>
        <taxon>Embryophyta</taxon>
        <taxon>Tracheophyta</taxon>
        <taxon>Spermatophyta</taxon>
        <taxon>Magnoliopsida</taxon>
        <taxon>eudicotyledons</taxon>
        <taxon>Gunneridae</taxon>
        <taxon>Pentapetalae</taxon>
        <taxon>asterids</taxon>
        <taxon>lamiids</taxon>
        <taxon>Lamiales</taxon>
        <taxon>Oleaceae</taxon>
        <taxon>Forsythieae</taxon>
        <taxon>Forsythia</taxon>
    </lineage>
</organism>
<keyword evidence="1" id="KW-1133">Transmembrane helix</keyword>
<evidence type="ECO:0000313" key="4">
    <source>
        <dbReference type="Proteomes" id="UP001604277"/>
    </source>
</evidence>
<accession>A0ABD1TP86</accession>
<proteinExistence type="predicted"/>